<dbReference type="GO" id="GO:0005840">
    <property type="term" value="C:ribosome"/>
    <property type="evidence" value="ECO:0007669"/>
    <property type="project" value="UniProtKB-KW"/>
</dbReference>
<keyword evidence="5" id="KW-0699">rRNA-binding</keyword>
<dbReference type="Proteomes" id="UP000262583">
    <property type="component" value="Chromosome"/>
</dbReference>
<comment type="function">
    <text evidence="5">One of two assembly initiator proteins, it binds directly to the 5'-end of the 23S rRNA, where it nucleates assembly of the 50S subunit.</text>
</comment>
<protein>
    <recommendedName>
        <fullName evidence="4 5">Large ribosomal subunit protein uL24</fullName>
    </recommendedName>
</protein>
<evidence type="ECO:0000313" key="9">
    <source>
        <dbReference type="Proteomes" id="UP000262583"/>
    </source>
</evidence>
<dbReference type="KEGG" id="schv:BRCON_0398"/>
<dbReference type="HAMAP" id="MF_01326_B">
    <property type="entry name" value="Ribosomal_uL24_B"/>
    <property type="match status" value="1"/>
</dbReference>
<dbReference type="GO" id="GO:0019843">
    <property type="term" value="F:rRNA binding"/>
    <property type="evidence" value="ECO:0007669"/>
    <property type="project" value="UniProtKB-UniRule"/>
</dbReference>
<evidence type="ECO:0000256" key="5">
    <source>
        <dbReference type="HAMAP-Rule" id="MF_01326"/>
    </source>
</evidence>
<evidence type="ECO:0000313" key="8">
    <source>
        <dbReference type="EMBL" id="AXA35175.1"/>
    </source>
</evidence>
<dbReference type="EMBL" id="CP030759">
    <property type="protein sequence ID" value="AXA35175.1"/>
    <property type="molecule type" value="Genomic_DNA"/>
</dbReference>
<feature type="domain" description="KOW" evidence="6">
    <location>
        <begin position="7"/>
        <end position="38"/>
    </location>
</feature>
<sequence>MALRIKKNDQVVVIAGKNAGVVSRVLYVIPKKNRVVVEHVNMIKRHMRPRAQGQPHGIVEREAPIHISNVMLYCEKCKKGVRFGVVEGPEGKQRVCKKCGATL</sequence>
<evidence type="ECO:0000256" key="1">
    <source>
        <dbReference type="ARBA" id="ARBA00010618"/>
    </source>
</evidence>
<keyword evidence="3 5" id="KW-0687">Ribonucleoprotein</keyword>
<feature type="domain" description="Large ribosomal subunit protein uL24 C-terminal" evidence="7">
    <location>
        <begin position="40"/>
        <end position="102"/>
    </location>
</feature>
<evidence type="ECO:0000256" key="3">
    <source>
        <dbReference type="ARBA" id="ARBA00023274"/>
    </source>
</evidence>
<proteinExistence type="inferred from homology"/>
<dbReference type="GO" id="GO:0006412">
    <property type="term" value="P:translation"/>
    <property type="evidence" value="ECO:0007669"/>
    <property type="project" value="UniProtKB-UniRule"/>
</dbReference>
<dbReference type="InterPro" id="IPR014722">
    <property type="entry name" value="Rib_uL2_dom2"/>
</dbReference>
<dbReference type="Pfam" id="PF17136">
    <property type="entry name" value="ribosomal_L24"/>
    <property type="match status" value="1"/>
</dbReference>
<organism evidence="8 9">
    <name type="scientific">Sumerlaea chitinivorans</name>
    <dbReference type="NCBI Taxonomy" id="2250252"/>
    <lineage>
        <taxon>Bacteria</taxon>
        <taxon>Candidatus Sumerlaeota</taxon>
        <taxon>Candidatus Sumerlaeia</taxon>
        <taxon>Candidatus Sumerlaeales</taxon>
        <taxon>Candidatus Sumerlaeaceae</taxon>
        <taxon>Candidatus Sumerlaea</taxon>
    </lineage>
</organism>
<name>A0A2Z4Y402_SUMC1</name>
<comment type="subunit">
    <text evidence="5">Part of the 50S ribosomal subunit.</text>
</comment>
<reference evidence="8 9" key="1">
    <citation type="submission" date="2018-05" db="EMBL/GenBank/DDBJ databases">
        <title>A metagenomic window into the 2 km-deep terrestrial subsurface aquifer revealed taxonomically and functionally diverse microbial community comprising novel uncultured bacterial lineages.</title>
        <authorList>
            <person name="Kadnikov V.V."/>
            <person name="Mardanov A.V."/>
            <person name="Beletsky A.V."/>
            <person name="Banks D."/>
            <person name="Pimenov N.V."/>
            <person name="Frank Y.A."/>
            <person name="Karnachuk O.V."/>
            <person name="Ravin N.V."/>
        </authorList>
    </citation>
    <scope>NUCLEOTIDE SEQUENCE [LARGE SCALE GENOMIC DNA]</scope>
    <source>
        <strain evidence="8">BY</strain>
    </source>
</reference>
<dbReference type="InterPro" id="IPR041988">
    <property type="entry name" value="Ribosomal_uL24_KOW"/>
</dbReference>
<keyword evidence="2 5" id="KW-0689">Ribosomal protein</keyword>
<evidence type="ECO:0000256" key="2">
    <source>
        <dbReference type="ARBA" id="ARBA00022980"/>
    </source>
</evidence>
<dbReference type="CDD" id="cd06089">
    <property type="entry name" value="KOW_RPL26"/>
    <property type="match status" value="1"/>
</dbReference>
<dbReference type="NCBIfam" id="TIGR01079">
    <property type="entry name" value="rplX_bact"/>
    <property type="match status" value="1"/>
</dbReference>
<dbReference type="InterPro" id="IPR005824">
    <property type="entry name" value="KOW"/>
</dbReference>
<dbReference type="InterPro" id="IPR057264">
    <property type="entry name" value="Ribosomal_uL24_C"/>
</dbReference>
<comment type="function">
    <text evidence="5">One of the proteins that surrounds the polypeptide exit tunnel on the outside of the subunit.</text>
</comment>
<dbReference type="Pfam" id="PF00467">
    <property type="entry name" value="KOW"/>
    <property type="match status" value="1"/>
</dbReference>
<dbReference type="GO" id="GO:1990904">
    <property type="term" value="C:ribonucleoprotein complex"/>
    <property type="evidence" value="ECO:0007669"/>
    <property type="project" value="UniProtKB-KW"/>
</dbReference>
<dbReference type="AlphaFoldDB" id="A0A2Z4Y402"/>
<comment type="similarity">
    <text evidence="1 5">Belongs to the universal ribosomal protein uL24 family.</text>
</comment>
<evidence type="ECO:0000259" key="6">
    <source>
        <dbReference type="Pfam" id="PF00467"/>
    </source>
</evidence>
<dbReference type="Gene3D" id="2.30.30.30">
    <property type="match status" value="1"/>
</dbReference>
<dbReference type="InterPro" id="IPR003256">
    <property type="entry name" value="Ribosomal_uL24"/>
</dbReference>
<dbReference type="SUPFAM" id="SSF50104">
    <property type="entry name" value="Translation proteins SH3-like domain"/>
    <property type="match status" value="1"/>
</dbReference>
<dbReference type="GO" id="GO:0003735">
    <property type="term" value="F:structural constituent of ribosome"/>
    <property type="evidence" value="ECO:0007669"/>
    <property type="project" value="InterPro"/>
</dbReference>
<evidence type="ECO:0000259" key="7">
    <source>
        <dbReference type="Pfam" id="PF17136"/>
    </source>
</evidence>
<evidence type="ECO:0000256" key="4">
    <source>
        <dbReference type="ARBA" id="ARBA00035206"/>
    </source>
</evidence>
<accession>A0A2Z4Y402</accession>
<gene>
    <name evidence="5" type="primary">rplX</name>
    <name evidence="8" type="ORF">BRCON_0398</name>
</gene>
<dbReference type="PANTHER" id="PTHR12903">
    <property type="entry name" value="MITOCHONDRIAL RIBOSOMAL PROTEIN L24"/>
    <property type="match status" value="1"/>
</dbReference>
<dbReference type="InterPro" id="IPR008991">
    <property type="entry name" value="Translation_prot_SH3-like_sf"/>
</dbReference>
<keyword evidence="5" id="KW-0694">RNA-binding</keyword>